<protein>
    <submittedName>
        <fullName evidence="3">Uncharacterized protein</fullName>
    </submittedName>
</protein>
<dbReference type="Proteomes" id="UP000636709">
    <property type="component" value="Unassembled WGS sequence"/>
</dbReference>
<feature type="compositionally biased region" description="Low complexity" evidence="1">
    <location>
        <begin position="87"/>
        <end position="107"/>
    </location>
</feature>
<gene>
    <name evidence="3" type="ORF">HU200_063235</name>
</gene>
<feature type="compositionally biased region" description="Basic residues" evidence="1">
    <location>
        <begin position="50"/>
        <end position="63"/>
    </location>
</feature>
<evidence type="ECO:0000313" key="4">
    <source>
        <dbReference type="Proteomes" id="UP000636709"/>
    </source>
</evidence>
<evidence type="ECO:0000313" key="3">
    <source>
        <dbReference type="EMBL" id="KAF8651720.1"/>
    </source>
</evidence>
<proteinExistence type="predicted"/>
<accession>A0A835A1V8</accession>
<keyword evidence="2" id="KW-0472">Membrane</keyword>
<keyword evidence="2" id="KW-0812">Transmembrane</keyword>
<reference evidence="3" key="1">
    <citation type="submission" date="2020-07" db="EMBL/GenBank/DDBJ databases">
        <title>Genome sequence and genetic diversity analysis of an under-domesticated orphan crop, white fonio (Digitaria exilis).</title>
        <authorList>
            <person name="Bennetzen J.L."/>
            <person name="Chen S."/>
            <person name="Ma X."/>
            <person name="Wang X."/>
            <person name="Yssel A.E.J."/>
            <person name="Chaluvadi S.R."/>
            <person name="Johnson M."/>
            <person name="Gangashetty P."/>
            <person name="Hamidou F."/>
            <person name="Sanogo M.D."/>
            <person name="Zwaenepoel A."/>
            <person name="Wallace J."/>
            <person name="Van De Peer Y."/>
            <person name="Van Deynze A."/>
        </authorList>
    </citation>
    <scope>NUCLEOTIDE SEQUENCE</scope>
    <source>
        <tissue evidence="3">Leaves</tissue>
    </source>
</reference>
<organism evidence="3 4">
    <name type="scientific">Digitaria exilis</name>
    <dbReference type="NCBI Taxonomy" id="1010633"/>
    <lineage>
        <taxon>Eukaryota</taxon>
        <taxon>Viridiplantae</taxon>
        <taxon>Streptophyta</taxon>
        <taxon>Embryophyta</taxon>
        <taxon>Tracheophyta</taxon>
        <taxon>Spermatophyta</taxon>
        <taxon>Magnoliopsida</taxon>
        <taxon>Liliopsida</taxon>
        <taxon>Poales</taxon>
        <taxon>Poaceae</taxon>
        <taxon>PACMAD clade</taxon>
        <taxon>Panicoideae</taxon>
        <taxon>Panicodae</taxon>
        <taxon>Paniceae</taxon>
        <taxon>Anthephorinae</taxon>
        <taxon>Digitaria</taxon>
    </lineage>
</organism>
<name>A0A835A1V8_9POAL</name>
<dbReference type="EMBL" id="JACEFO010002676">
    <property type="protein sequence ID" value="KAF8651720.1"/>
    <property type="molecule type" value="Genomic_DNA"/>
</dbReference>
<feature type="compositionally biased region" description="Basic and acidic residues" evidence="1">
    <location>
        <begin position="119"/>
        <end position="132"/>
    </location>
</feature>
<evidence type="ECO:0000256" key="1">
    <source>
        <dbReference type="SAM" id="MobiDB-lite"/>
    </source>
</evidence>
<feature type="transmembrane region" description="Helical" evidence="2">
    <location>
        <begin position="146"/>
        <end position="166"/>
    </location>
</feature>
<comment type="caution">
    <text evidence="3">The sequence shown here is derived from an EMBL/GenBank/DDBJ whole genome shotgun (WGS) entry which is preliminary data.</text>
</comment>
<dbReference type="AlphaFoldDB" id="A0A835A1V8"/>
<evidence type="ECO:0000256" key="2">
    <source>
        <dbReference type="SAM" id="Phobius"/>
    </source>
</evidence>
<keyword evidence="2" id="KW-1133">Transmembrane helix</keyword>
<feature type="region of interest" description="Disordered" evidence="1">
    <location>
        <begin position="1"/>
        <end position="137"/>
    </location>
</feature>
<sequence length="216" mass="23476">MAFPAGQGPHVRLPGAAAADDVQVQGGRGAPRLLHSHRGGPRGGGGDRAHHLRRPRRGPPGRGRRGETARAPCSPRCTRSRTATTPRGRWSAASWSSTRCSSTWPSWWRRRGRSSTTSREPRGERLPLRAERQQGAGQGQRSSRKWLCIGIIILLLLVLLVIVPIATNFRKSLANCDGGTGIVNGEQIRWRHVGFDDLDTAVVSRAVTFSCSLISA</sequence>
<keyword evidence="4" id="KW-1185">Reference proteome</keyword>